<dbReference type="InterPro" id="IPR015422">
    <property type="entry name" value="PyrdxlP-dep_Trfase_small"/>
</dbReference>
<evidence type="ECO:0000256" key="1">
    <source>
        <dbReference type="ARBA" id="ARBA00022898"/>
    </source>
</evidence>
<sequence>MLPMQDMLDLIETVGIDAIREKSLALTDYALDLVDRVLVPLGVVVATPRDHAVRGSHVTIRHSDFRAVNDALWAKDVVPDFRNPDGLRLGLSPLSTTFEEVRFGIEAIRDALEAQPS</sequence>
<dbReference type="InterPro" id="IPR015424">
    <property type="entry name" value="PyrdxlP-dep_Trfase"/>
</dbReference>
<dbReference type="PANTHER" id="PTHR14084">
    <property type="entry name" value="KYNURENINASE"/>
    <property type="match status" value="1"/>
</dbReference>
<dbReference type="EMBL" id="AP027732">
    <property type="protein sequence ID" value="BDZ48759.1"/>
    <property type="molecule type" value="Genomic_DNA"/>
</dbReference>
<proteinExistence type="predicted"/>
<reference evidence="3" key="1">
    <citation type="journal article" date="2019" name="Int. J. Syst. Evol. Microbiol.">
        <title>The Global Catalogue of Microorganisms (GCM) 10K type strain sequencing project: providing services to taxonomists for standard genome sequencing and annotation.</title>
        <authorList>
            <consortium name="The Broad Institute Genomics Platform"/>
            <consortium name="The Broad Institute Genome Sequencing Center for Infectious Disease"/>
            <person name="Wu L."/>
            <person name="Ma J."/>
        </authorList>
    </citation>
    <scope>NUCLEOTIDE SEQUENCE [LARGE SCALE GENOMIC DNA]</scope>
    <source>
        <strain evidence="3">NBRC 108728</strain>
    </source>
</reference>
<evidence type="ECO:0000313" key="3">
    <source>
        <dbReference type="Proteomes" id="UP001321486"/>
    </source>
</evidence>
<keyword evidence="3" id="KW-1185">Reference proteome</keyword>
<dbReference type="Proteomes" id="UP001321486">
    <property type="component" value="Chromosome"/>
</dbReference>
<evidence type="ECO:0008006" key="4">
    <source>
        <dbReference type="Google" id="ProtNLM"/>
    </source>
</evidence>
<name>A0ABM8GK42_9MICO</name>
<evidence type="ECO:0000313" key="2">
    <source>
        <dbReference type="EMBL" id="BDZ48759.1"/>
    </source>
</evidence>
<dbReference type="Pfam" id="PF22580">
    <property type="entry name" value="KYNU_C"/>
    <property type="match status" value="1"/>
</dbReference>
<dbReference type="SUPFAM" id="SSF53383">
    <property type="entry name" value="PLP-dependent transferases"/>
    <property type="match status" value="1"/>
</dbReference>
<organism evidence="2 3">
    <name type="scientific">Frondihabitans sucicola</name>
    <dbReference type="NCBI Taxonomy" id="1268041"/>
    <lineage>
        <taxon>Bacteria</taxon>
        <taxon>Bacillati</taxon>
        <taxon>Actinomycetota</taxon>
        <taxon>Actinomycetes</taxon>
        <taxon>Micrococcales</taxon>
        <taxon>Microbacteriaceae</taxon>
        <taxon>Frondihabitans</taxon>
    </lineage>
</organism>
<dbReference type="InterPro" id="IPR010111">
    <property type="entry name" value="Kynureninase"/>
</dbReference>
<protein>
    <recommendedName>
        <fullName evidence="4">Aminotransferase class V-fold PLP-dependent enzyme</fullName>
    </recommendedName>
</protein>
<gene>
    <name evidence="2" type="ORF">GCM10025867_10000</name>
</gene>
<dbReference type="Gene3D" id="3.90.1150.10">
    <property type="entry name" value="Aspartate Aminotransferase, domain 1"/>
    <property type="match status" value="1"/>
</dbReference>
<accession>A0ABM8GK42</accession>
<keyword evidence="1" id="KW-0663">Pyridoxal phosphate</keyword>
<dbReference type="PANTHER" id="PTHR14084:SF0">
    <property type="entry name" value="KYNURENINASE"/>
    <property type="match status" value="1"/>
</dbReference>